<evidence type="ECO:0000313" key="5">
    <source>
        <dbReference type="EMBL" id="AVO55270.1"/>
    </source>
</evidence>
<dbReference type="RefSeq" id="WP_106740398.1">
    <property type="nucleotide sequence ID" value="NZ_CP027657.1"/>
</dbReference>
<feature type="region of interest" description="Disordered" evidence="2">
    <location>
        <begin position="757"/>
        <end position="778"/>
    </location>
</feature>
<dbReference type="AlphaFoldDB" id="A0A2R3QU76"/>
<evidence type="ECO:0000256" key="3">
    <source>
        <dbReference type="SAM" id="SignalP"/>
    </source>
</evidence>
<dbReference type="OrthoDB" id="5298707at2"/>
<accession>A0A2R3QU76</accession>
<feature type="compositionally biased region" description="Pro residues" evidence="2">
    <location>
        <begin position="150"/>
        <end position="160"/>
    </location>
</feature>
<keyword evidence="1" id="KW-0175">Coiled coil</keyword>
<feature type="region of interest" description="Disordered" evidence="2">
    <location>
        <begin position="384"/>
        <end position="474"/>
    </location>
</feature>
<dbReference type="InterPro" id="IPR018392">
    <property type="entry name" value="LysM"/>
</dbReference>
<protein>
    <submittedName>
        <fullName evidence="5">Peptigoglycan-binding protein LysM</fullName>
    </submittedName>
</protein>
<dbReference type="Gene3D" id="1.20.58.2200">
    <property type="match status" value="1"/>
</dbReference>
<feature type="compositionally biased region" description="Low complexity" evidence="2">
    <location>
        <begin position="384"/>
        <end position="410"/>
    </location>
</feature>
<dbReference type="Proteomes" id="UP000238327">
    <property type="component" value="Chromosome"/>
</dbReference>
<sequence length="940" mass="98718">MVRVRKLVLAIAAASALSSGMAHALGLGEVTLQSSLNQPLVAEIELLEVRDLASNEVIPSLATPEEFIKAGVDRQYFLTDLKFTPVLKPNGKSVIRVTSSKAVREPYLNFLVEVLWPNGRLLREYTLLLDPPLYSPQTTVAAAPQLPIAAPAPTPRPSVAPAPSNAAPAPAPRPLAPAPAAPSSRAISGNEYRTTANDTLWEIAQRVGGGSVNQTMLAIQDLNPDAFIGGNINRMKSGQVLRLPDEQQIRRRSNAEAIAQVAEQTAAWREGRAVASRQLDATRRTTAGSAPATAESGDSLKLVAGDSGRSTRGSEAGSADSKALTDKLAVTQESLDSTRRENAELQSRVGDLQSQLDKLQRLIELKDSQLAKMQAEMAGAPAAPAAPVAAEEPAAAASEAAPPVVEAATPPASPPEEAAPDYNYSEEPAAPVEDSAATEQPASEPADAVAPVAPAAPAEEPAKPATPVAPAPAPAPQSFVDDLMANPMTLGLAGGGALLLLLVALMALSRRNAMKEAELHEELADDLAEKDAFASDLDMPEDSFADLVDDAPQASPLAGEERVTAQTGDALGEADIYIAYGRFNQAAELLQNAINDEPQRSDLRLKLMEVYAELGDREGFARQDNELREIGGVNAEAEQLKSKYPAMAAFVGAGTVAAVAAADDDLGEFSLDDLTLDEPSKDAPVAADNMDDAFDLSLDDLESDLGRDASSAQDGAAALSLDDDLDFGLVDEPTASPAAASDDLDFDLSLDDDKVELSQSASDLSEFSLDLDEPAPAASDEADDFLLSLDDDVAATVQPVDELGDLGLDLPDETPAVDLDLPTDFDLSLEDEAPVQPVANADSFAAQLDEVTAELDQLSGDLGQPEAVPQSFDSLSSDLDGDDDFDFLSGTDETATKLDLARAYIDMGDTEGARDILDEVIAEGSDAQQQEAREMITKMV</sequence>
<feature type="coiled-coil region" evidence="1">
    <location>
        <begin position="328"/>
        <end position="376"/>
    </location>
</feature>
<dbReference type="NCBIfam" id="TIGR03505">
    <property type="entry name" value="FimV_core"/>
    <property type="match status" value="1"/>
</dbReference>
<gene>
    <name evidence="5" type="ORF">C7A17_21750</name>
</gene>
<feature type="domain" description="FimV N-terminal" evidence="4">
    <location>
        <begin position="25"/>
        <end position="132"/>
    </location>
</feature>
<dbReference type="Gene3D" id="3.10.350.10">
    <property type="entry name" value="LysM domain"/>
    <property type="match status" value="1"/>
</dbReference>
<evidence type="ECO:0000313" key="6">
    <source>
        <dbReference type="Proteomes" id="UP000238327"/>
    </source>
</evidence>
<reference evidence="5 6" key="1">
    <citation type="submission" date="2018-03" db="EMBL/GenBank/DDBJ databases">
        <title>Complete genome sequence and methylome analysis of Pseudomonas mendocina NEB 698.</title>
        <authorList>
            <person name="Morgan R.D."/>
        </authorList>
    </citation>
    <scope>NUCLEOTIDE SEQUENCE [LARGE SCALE GENOMIC DNA]</scope>
    <source>
        <strain evidence="5 6">NEB698</strain>
    </source>
</reference>
<evidence type="ECO:0000256" key="2">
    <source>
        <dbReference type="SAM" id="MobiDB-lite"/>
    </source>
</evidence>
<dbReference type="NCBIfam" id="TIGR03504">
    <property type="entry name" value="FimV_Cterm"/>
    <property type="match status" value="1"/>
</dbReference>
<feature type="compositionally biased region" description="Pro residues" evidence="2">
    <location>
        <begin position="169"/>
        <end position="180"/>
    </location>
</feature>
<name>A0A2R3QU76_ECTME</name>
<dbReference type="InterPro" id="IPR057840">
    <property type="entry name" value="FimV_N"/>
</dbReference>
<dbReference type="Pfam" id="PF25800">
    <property type="entry name" value="FimV_N"/>
    <property type="match status" value="1"/>
</dbReference>
<dbReference type="InterPro" id="IPR036779">
    <property type="entry name" value="LysM_dom_sf"/>
</dbReference>
<feature type="chain" id="PRO_5015325187" evidence="3">
    <location>
        <begin position="25"/>
        <end position="940"/>
    </location>
</feature>
<organism evidence="5 6">
    <name type="scientific">Ectopseudomonas mendocina</name>
    <name type="common">Pseudomonas mendocina</name>
    <dbReference type="NCBI Taxonomy" id="300"/>
    <lineage>
        <taxon>Bacteria</taxon>
        <taxon>Pseudomonadati</taxon>
        <taxon>Pseudomonadota</taxon>
        <taxon>Gammaproteobacteria</taxon>
        <taxon>Pseudomonadales</taxon>
        <taxon>Pseudomonadaceae</taxon>
        <taxon>Ectopseudomonas</taxon>
    </lineage>
</organism>
<dbReference type="InterPro" id="IPR020012">
    <property type="entry name" value="LysM_FimV"/>
</dbReference>
<dbReference type="InterPro" id="IPR038440">
    <property type="entry name" value="FimV_C_sf"/>
</dbReference>
<proteinExistence type="predicted"/>
<feature type="compositionally biased region" description="Low complexity" evidence="2">
    <location>
        <begin position="441"/>
        <end position="466"/>
    </location>
</feature>
<dbReference type="InterPro" id="IPR011990">
    <property type="entry name" value="TPR-like_helical_dom_sf"/>
</dbReference>
<dbReference type="Gene3D" id="1.25.40.10">
    <property type="entry name" value="Tetratricopeptide repeat domain"/>
    <property type="match status" value="1"/>
</dbReference>
<dbReference type="InterPro" id="IPR020011">
    <property type="entry name" value="FimV_C"/>
</dbReference>
<dbReference type="CDD" id="cd00118">
    <property type="entry name" value="LysM"/>
    <property type="match status" value="1"/>
</dbReference>
<dbReference type="EMBL" id="CP027657">
    <property type="protein sequence ID" value="AVO55270.1"/>
    <property type="molecule type" value="Genomic_DNA"/>
</dbReference>
<feature type="signal peptide" evidence="3">
    <location>
        <begin position="1"/>
        <end position="24"/>
    </location>
</feature>
<keyword evidence="3" id="KW-0732">Signal</keyword>
<feature type="region of interest" description="Disordered" evidence="2">
    <location>
        <begin position="148"/>
        <end position="189"/>
    </location>
</feature>
<dbReference type="STRING" id="1001585.MDS_2000"/>
<dbReference type="Pfam" id="PF14559">
    <property type="entry name" value="TPR_19"/>
    <property type="match status" value="1"/>
</dbReference>
<evidence type="ECO:0000256" key="1">
    <source>
        <dbReference type="SAM" id="Coils"/>
    </source>
</evidence>
<evidence type="ECO:0000259" key="4">
    <source>
        <dbReference type="Pfam" id="PF25800"/>
    </source>
</evidence>
<feature type="region of interest" description="Disordered" evidence="2">
    <location>
        <begin position="277"/>
        <end position="323"/>
    </location>
</feature>